<dbReference type="Pfam" id="PF26045">
    <property type="entry name" value="OB_2TM_halo"/>
    <property type="match status" value="1"/>
</dbReference>
<dbReference type="InterPro" id="IPR012340">
    <property type="entry name" value="NA-bd_OB-fold"/>
</dbReference>
<evidence type="ECO:0000313" key="3">
    <source>
        <dbReference type="Proteomes" id="UP000007954"/>
    </source>
</evidence>
<proteinExistence type="predicted"/>
<dbReference type="AlphaFoldDB" id="G0LME9"/>
<keyword evidence="1" id="KW-0472">Membrane</keyword>
<dbReference type="KEGG" id="hwc:Hqrw_3513"/>
<keyword evidence="1" id="KW-0812">Transmembrane</keyword>
<evidence type="ECO:0000313" key="2">
    <source>
        <dbReference type="EMBL" id="CCC41269.1"/>
    </source>
</evidence>
<dbReference type="Proteomes" id="UP000007954">
    <property type="component" value="Chromosome"/>
</dbReference>
<evidence type="ECO:0000256" key="1">
    <source>
        <dbReference type="SAM" id="Phobius"/>
    </source>
</evidence>
<organism evidence="2 3">
    <name type="scientific">Haloquadratum walsbyi (strain DSM 16854 / JCM 12705 / C23)</name>
    <dbReference type="NCBI Taxonomy" id="768065"/>
    <lineage>
        <taxon>Archaea</taxon>
        <taxon>Methanobacteriati</taxon>
        <taxon>Methanobacteriota</taxon>
        <taxon>Stenosarchaea group</taxon>
        <taxon>Halobacteria</taxon>
        <taxon>Halobacteriales</taxon>
        <taxon>Haloferacaceae</taxon>
        <taxon>Haloquadratum</taxon>
    </lineage>
</organism>
<protein>
    <submittedName>
        <fullName evidence="2">Uncharacterized protein</fullName>
    </submittedName>
</protein>
<gene>
    <name evidence="2" type="ordered locus">Hqrw_3513</name>
</gene>
<name>G0LME9_HALWC</name>
<dbReference type="RefSeq" id="WP_014556680.1">
    <property type="nucleotide sequence ID" value="NC_017459.1"/>
</dbReference>
<dbReference type="GeneID" id="12448331"/>
<feature type="transmembrane region" description="Helical" evidence="1">
    <location>
        <begin position="7"/>
        <end position="26"/>
    </location>
</feature>
<dbReference type="InterPro" id="IPR058927">
    <property type="entry name" value="OB_2TM"/>
</dbReference>
<reference evidence="2 3" key="1">
    <citation type="journal article" date="2011" name="PLoS ONE">
        <title>Haloquadratum walsbyi: limited diversity in a global pond.</title>
        <authorList>
            <person name="Dyall-Smith M."/>
            <person name="Pfeiffer F."/>
            <person name="Klee K."/>
            <person name="Palm P."/>
            <person name="Gross K."/>
            <person name="Schuster S.C."/>
            <person name="Rampp M."/>
            <person name="Oesterhelt D."/>
        </authorList>
    </citation>
    <scope>NUCLEOTIDE SEQUENCE [LARGE SCALE GENOMIC DNA]</scope>
    <source>
        <strain evidence="3">DSM 16854 / JCM 12705 / C23</strain>
    </source>
</reference>
<dbReference type="Gene3D" id="2.40.50.140">
    <property type="entry name" value="Nucleic acid-binding proteins"/>
    <property type="match status" value="1"/>
</dbReference>
<dbReference type="HOGENOM" id="CLU_115246_0_0_2"/>
<dbReference type="EMBL" id="FR746099">
    <property type="protein sequence ID" value="CCC41269.1"/>
    <property type="molecule type" value="Genomic_DNA"/>
</dbReference>
<accession>G0LME9</accession>
<sequence>MNRKAIARIVISVLLIGGVLSLGVHYDVQEDSYDPYPDTEDLKVSPEEYIDRQVFVFGTVEELSEEQNTATIRIETDNGPFTADIERFSTQRGVQSGGVVQVYGTFQGEYLIQADNVRVVNPAGSSNIYKYVVSIVAVILIMILFFRYWSLNLQTLGFEVK</sequence>
<keyword evidence="1" id="KW-1133">Transmembrane helix</keyword>
<feature type="transmembrane region" description="Helical" evidence="1">
    <location>
        <begin position="128"/>
        <end position="149"/>
    </location>
</feature>